<proteinExistence type="predicted"/>
<organism evidence="1 2">
    <name type="scientific">Pseudolycoriella hygida</name>
    <dbReference type="NCBI Taxonomy" id="35572"/>
    <lineage>
        <taxon>Eukaryota</taxon>
        <taxon>Metazoa</taxon>
        <taxon>Ecdysozoa</taxon>
        <taxon>Arthropoda</taxon>
        <taxon>Hexapoda</taxon>
        <taxon>Insecta</taxon>
        <taxon>Pterygota</taxon>
        <taxon>Neoptera</taxon>
        <taxon>Endopterygota</taxon>
        <taxon>Diptera</taxon>
        <taxon>Nematocera</taxon>
        <taxon>Sciaroidea</taxon>
        <taxon>Sciaridae</taxon>
        <taxon>Pseudolycoriella</taxon>
    </lineage>
</organism>
<gene>
    <name evidence="1" type="ORF">Bhyg_03572</name>
</gene>
<name>A0A9Q0NDN0_9DIPT</name>
<sequence>MDSQQAAHTAFNDCIALLQNQMENGVDVGANIAAFCAQLKQLSSNYFDFRRLDLFLDRVQANTRTIDIRNCEEEFTKILRSCPRTNEVAKLANDVVVYGAFGSIAIIALQTFALRNAWAAIKDAQNLVESSKDKISLIDSNINLIGRGLSRLQSQEEKWRIENTADRKRRLINAIRTNISRLNKLVTKTRIMMSELKVNVNGKQEALKSIVIGNAVSSGLKILEGCIVAAFASLAATNFAFYNITQKELAALRDILNIVTELEVQLNDIDDKIDAVSQSLFTDDGFFVDEDEA</sequence>
<keyword evidence="2" id="KW-1185">Reference proteome</keyword>
<dbReference type="EMBL" id="WJQU01000001">
    <property type="protein sequence ID" value="KAJ6648344.1"/>
    <property type="molecule type" value="Genomic_DNA"/>
</dbReference>
<evidence type="ECO:0000313" key="1">
    <source>
        <dbReference type="EMBL" id="KAJ6648344.1"/>
    </source>
</evidence>
<dbReference type="AlphaFoldDB" id="A0A9Q0NDN0"/>
<dbReference type="Proteomes" id="UP001151699">
    <property type="component" value="Chromosome A"/>
</dbReference>
<comment type="caution">
    <text evidence="1">The sequence shown here is derived from an EMBL/GenBank/DDBJ whole genome shotgun (WGS) entry which is preliminary data.</text>
</comment>
<reference evidence="1" key="1">
    <citation type="submission" date="2022-07" db="EMBL/GenBank/DDBJ databases">
        <authorList>
            <person name="Trinca V."/>
            <person name="Uliana J.V.C."/>
            <person name="Torres T.T."/>
            <person name="Ward R.J."/>
            <person name="Monesi N."/>
        </authorList>
    </citation>
    <scope>NUCLEOTIDE SEQUENCE</scope>
    <source>
        <strain evidence="1">HSMRA1968</strain>
        <tissue evidence="1">Whole embryos</tissue>
    </source>
</reference>
<accession>A0A9Q0NDN0</accession>
<evidence type="ECO:0000313" key="2">
    <source>
        <dbReference type="Proteomes" id="UP001151699"/>
    </source>
</evidence>
<protein>
    <submittedName>
        <fullName evidence="1">Uncharacterized protein</fullName>
    </submittedName>
</protein>